<keyword evidence="3" id="KW-1185">Reference proteome</keyword>
<dbReference type="AlphaFoldDB" id="A0AAF1KC70"/>
<dbReference type="Pfam" id="PF21834">
    <property type="entry name" value="DUF6894"/>
    <property type="match status" value="1"/>
</dbReference>
<dbReference type="InterPro" id="IPR054189">
    <property type="entry name" value="DUF6894"/>
</dbReference>
<sequence length="79" mass="9050">MAKYHFNVRYPGGFIDDEDGVDLPDIDRARHEAVVAIREIISEKVLLGSTIETEQFEITDPEGEILDIVTFRSVLRTTW</sequence>
<evidence type="ECO:0000313" key="3">
    <source>
        <dbReference type="Proteomes" id="UP000249499"/>
    </source>
</evidence>
<feature type="domain" description="DUF6894" evidence="1">
    <location>
        <begin position="4"/>
        <end position="71"/>
    </location>
</feature>
<evidence type="ECO:0000313" key="2">
    <source>
        <dbReference type="EMBL" id="WFR98734.1"/>
    </source>
</evidence>
<keyword evidence="2" id="KW-0614">Plasmid</keyword>
<dbReference type="KEGG" id="rtu:PR017_23835"/>
<evidence type="ECO:0000259" key="1">
    <source>
        <dbReference type="Pfam" id="PF21834"/>
    </source>
</evidence>
<protein>
    <recommendedName>
        <fullName evidence="1">DUF6894 domain-containing protein</fullName>
    </recommendedName>
</protein>
<gene>
    <name evidence="2" type="ORF">PR017_23835</name>
</gene>
<organism evidence="2 3">
    <name type="scientific">Rhizobium tumorigenes</name>
    <dbReference type="NCBI Taxonomy" id="2041385"/>
    <lineage>
        <taxon>Bacteria</taxon>
        <taxon>Pseudomonadati</taxon>
        <taxon>Pseudomonadota</taxon>
        <taxon>Alphaproteobacteria</taxon>
        <taxon>Hyphomicrobiales</taxon>
        <taxon>Rhizobiaceae</taxon>
        <taxon>Rhizobium/Agrobacterium group</taxon>
        <taxon>Rhizobium</taxon>
    </lineage>
</organism>
<dbReference type="RefSeq" id="WP_111217232.1">
    <property type="nucleotide sequence ID" value="NZ_CP117258.1"/>
</dbReference>
<accession>A0AAF1KC70</accession>
<reference evidence="2 3" key="1">
    <citation type="journal article" date="2018" name="Sci. Rep.">
        <title>Rhizobium tumorigenes sp. nov., a novel plant tumorigenic bacterium isolated from cane gall tumors on thornless blackberry.</title>
        <authorList>
            <person name="Kuzmanovi N."/>
            <person name="Smalla K."/>
            <person name="Gronow S."/>
            <person name="PuBawska J."/>
        </authorList>
    </citation>
    <scope>NUCLEOTIDE SEQUENCE [LARGE SCALE GENOMIC DNA]</scope>
    <source>
        <strain evidence="2 3">1078</strain>
    </source>
</reference>
<geneLocation type="plasmid" evidence="2 3">
    <name>unnamed1</name>
</geneLocation>
<proteinExistence type="predicted"/>
<dbReference type="Proteomes" id="UP000249499">
    <property type="component" value="Plasmid unnamed1"/>
</dbReference>
<name>A0AAF1KC70_9HYPH</name>
<reference evidence="3" key="2">
    <citation type="journal article" date="2023" name="MicrobiologyOpen">
        <title>Genomics of the tumorigenes clade of the family Rhizobiaceae and description of Rhizobium rhododendri sp. nov.</title>
        <authorList>
            <person name="Kuzmanovic N."/>
            <person name="diCenzo G.C."/>
            <person name="Bunk B."/>
            <person name="Sproeer C."/>
            <person name="Fruehling A."/>
            <person name="Neumann-Schaal M."/>
            <person name="Overmann J."/>
            <person name="Smalla K."/>
        </authorList>
    </citation>
    <scope>NUCLEOTIDE SEQUENCE [LARGE SCALE GENOMIC DNA]</scope>
    <source>
        <strain evidence="3">1078</strain>
        <plasmid evidence="3">unnamed1</plasmid>
    </source>
</reference>
<dbReference type="EMBL" id="CP117258">
    <property type="protein sequence ID" value="WFR98734.1"/>
    <property type="molecule type" value="Genomic_DNA"/>
</dbReference>